<evidence type="ECO:0000313" key="1">
    <source>
        <dbReference type="EMBL" id="GFU32540.1"/>
    </source>
</evidence>
<reference evidence="1" key="1">
    <citation type="submission" date="2020-08" db="EMBL/GenBank/DDBJ databases">
        <title>Multicomponent nature underlies the extraordinary mechanical properties of spider dragline silk.</title>
        <authorList>
            <person name="Kono N."/>
            <person name="Nakamura H."/>
            <person name="Mori M."/>
            <person name="Yoshida Y."/>
            <person name="Ohtoshi R."/>
            <person name="Malay A.D."/>
            <person name="Moran D.A.P."/>
            <person name="Tomita M."/>
            <person name="Numata K."/>
            <person name="Arakawa K."/>
        </authorList>
    </citation>
    <scope>NUCLEOTIDE SEQUENCE</scope>
</reference>
<protein>
    <submittedName>
        <fullName evidence="1">Uncharacterized protein</fullName>
    </submittedName>
</protein>
<name>A0A8X6QRB7_NEPPI</name>
<gene>
    <name evidence="1" type="ORF">NPIL_402981</name>
</gene>
<sequence length="104" mass="11595">MIVSIPYSKRKTAKLRKWEANDPRDVEALKHGSRSGLRIHASEVTGDTLSRAALEETSESSDSIDDTVYSANILPIKGSFLEKIILYSNEDEEKLALKDFILNG</sequence>
<dbReference type="Proteomes" id="UP000887013">
    <property type="component" value="Unassembled WGS sequence"/>
</dbReference>
<accession>A0A8X6QRB7</accession>
<dbReference type="AlphaFoldDB" id="A0A8X6QRB7"/>
<proteinExistence type="predicted"/>
<organism evidence="1 2">
    <name type="scientific">Nephila pilipes</name>
    <name type="common">Giant wood spider</name>
    <name type="synonym">Nephila maculata</name>
    <dbReference type="NCBI Taxonomy" id="299642"/>
    <lineage>
        <taxon>Eukaryota</taxon>
        <taxon>Metazoa</taxon>
        <taxon>Ecdysozoa</taxon>
        <taxon>Arthropoda</taxon>
        <taxon>Chelicerata</taxon>
        <taxon>Arachnida</taxon>
        <taxon>Araneae</taxon>
        <taxon>Araneomorphae</taxon>
        <taxon>Entelegynae</taxon>
        <taxon>Araneoidea</taxon>
        <taxon>Nephilidae</taxon>
        <taxon>Nephila</taxon>
    </lineage>
</organism>
<comment type="caution">
    <text evidence="1">The sequence shown here is derived from an EMBL/GenBank/DDBJ whole genome shotgun (WGS) entry which is preliminary data.</text>
</comment>
<dbReference type="EMBL" id="BMAW01033930">
    <property type="protein sequence ID" value="GFU32540.1"/>
    <property type="molecule type" value="Genomic_DNA"/>
</dbReference>
<evidence type="ECO:0000313" key="2">
    <source>
        <dbReference type="Proteomes" id="UP000887013"/>
    </source>
</evidence>
<keyword evidence="2" id="KW-1185">Reference proteome</keyword>